<organism evidence="8 9">
    <name type="scientific">Methylophaga muralis</name>
    <dbReference type="NCBI Taxonomy" id="291169"/>
    <lineage>
        <taxon>Bacteria</taxon>
        <taxon>Pseudomonadati</taxon>
        <taxon>Pseudomonadota</taxon>
        <taxon>Gammaproteobacteria</taxon>
        <taxon>Thiotrichales</taxon>
        <taxon>Piscirickettsiaceae</taxon>
        <taxon>Methylophaga</taxon>
    </lineage>
</organism>
<reference evidence="8 9" key="1">
    <citation type="submission" date="2016-07" db="EMBL/GenBank/DDBJ databases">
        <title>Draft Genome Sequence of Methylophaga muralis Bur 1.</title>
        <authorList>
            <person name="Vasilenko O.V."/>
            <person name="Doronina N.V."/>
            <person name="Shmareva M.N."/>
            <person name="Tarlachkov S.V."/>
            <person name="Mustakhimov I."/>
            <person name="Trotsenko Y.A."/>
        </authorList>
    </citation>
    <scope>NUCLEOTIDE SEQUENCE [LARGE SCALE GENOMIC DNA]</scope>
    <source>
        <strain evidence="8 9">Bur 1</strain>
    </source>
</reference>
<proteinExistence type="inferred from homology"/>
<dbReference type="AlphaFoldDB" id="A0A1E3GPQ5"/>
<evidence type="ECO:0000256" key="3">
    <source>
        <dbReference type="ARBA" id="ARBA00023054"/>
    </source>
</evidence>
<dbReference type="Pfam" id="PF07196">
    <property type="entry name" value="Flagellin_IN"/>
    <property type="match status" value="1"/>
</dbReference>
<dbReference type="InterPro" id="IPR040026">
    <property type="entry name" value="FliD"/>
</dbReference>
<keyword evidence="5" id="KW-0964">Secreted</keyword>
<dbReference type="GO" id="GO:0007155">
    <property type="term" value="P:cell adhesion"/>
    <property type="evidence" value="ECO:0007669"/>
    <property type="project" value="InterPro"/>
</dbReference>
<dbReference type="Proteomes" id="UP000094379">
    <property type="component" value="Unassembled WGS sequence"/>
</dbReference>
<keyword evidence="8" id="KW-0282">Flagellum</keyword>
<keyword evidence="8" id="KW-0969">Cilium</keyword>
<sequence>MATIQAPGIGSGLDVNDIVKQLMALERQPITSLTTKKSFVNAQISAYGSLKSKVADFQTAMNNLNSPQKFQVFKATSGNDSVLTTSVSSSAVAGNYNIEVVSLAERDKIATKAFTNASSVVGEGTLNISVGSNSFALTIDSSNNTLAGIRDAINNATDNTGVSATIVTGDEGARLVLSSKETGTDNAVRISVTDSDGSNTDENGLSALAYNPEGGVEFRPAITSAQNALIRVDGFDVSSNSNTFSGALDGVTINASSVGTTTLSVSRNDEKILESVQAFATAFNALRSEINTQRSGQLEADSTLLTLERQIFDVLNAGSSIDGSSFSYLIEAGVSINKQGVMEVDSSRVTEIMNNDFDSFVNLFASENGGFAAKLSTLANGWLATDGLIDSREDGLKTQVKGIDEQILRMEDRMISVEARIRAQFSALDTLVSSLNNTSSFLTQQLASLNNSNK</sequence>
<dbReference type="STRING" id="291169.A9E74_02207"/>
<keyword evidence="9" id="KW-1185">Reference proteome</keyword>
<name>A0A1E3GPQ5_9GAMM</name>
<comment type="caution">
    <text evidence="8">The sequence shown here is derived from an EMBL/GenBank/DDBJ whole genome shotgun (WGS) entry which is preliminary data.</text>
</comment>
<dbReference type="GO" id="GO:0005576">
    <property type="term" value="C:extracellular region"/>
    <property type="evidence" value="ECO:0007669"/>
    <property type="project" value="UniProtKB-SubCell"/>
</dbReference>
<comment type="subcellular location">
    <subcellularLocation>
        <location evidence="5">Secreted</location>
    </subcellularLocation>
    <subcellularLocation>
        <location evidence="5">Bacterial flagellum</location>
    </subcellularLocation>
</comment>
<dbReference type="EMBL" id="MCRI01000029">
    <property type="protein sequence ID" value="ODN66042.1"/>
    <property type="molecule type" value="Genomic_DNA"/>
</dbReference>
<feature type="domain" description="Flagellar hook-associated protein 2 C-terminal" evidence="7">
    <location>
        <begin position="225"/>
        <end position="437"/>
    </location>
</feature>
<keyword evidence="3" id="KW-0175">Coiled coil</keyword>
<dbReference type="PATRIC" id="fig|291169.3.peg.2217"/>
<feature type="domain" description="Flagellar hook-associated protein 2 N-terminal" evidence="6">
    <location>
        <begin position="11"/>
        <end position="106"/>
    </location>
</feature>
<accession>A0A1E3GPQ5</accession>
<dbReference type="InterPro" id="IPR003481">
    <property type="entry name" value="FliD_N"/>
</dbReference>
<keyword evidence="4 5" id="KW-0975">Bacterial flagellum</keyword>
<evidence type="ECO:0000256" key="4">
    <source>
        <dbReference type="ARBA" id="ARBA00023143"/>
    </source>
</evidence>
<protein>
    <recommendedName>
        <fullName evidence="5">Flagellar hook-associated protein 2</fullName>
        <shortName evidence="5">HAP2</shortName>
    </recommendedName>
    <alternativeName>
        <fullName evidence="5">Flagellar cap protein</fullName>
    </alternativeName>
</protein>
<evidence type="ECO:0000259" key="7">
    <source>
        <dbReference type="Pfam" id="PF07195"/>
    </source>
</evidence>
<evidence type="ECO:0000313" key="9">
    <source>
        <dbReference type="Proteomes" id="UP000094379"/>
    </source>
</evidence>
<evidence type="ECO:0000256" key="2">
    <source>
        <dbReference type="ARBA" id="ARBA00011255"/>
    </source>
</evidence>
<keyword evidence="8" id="KW-0966">Cell projection</keyword>
<dbReference type="Pfam" id="PF02465">
    <property type="entry name" value="FliD_N"/>
    <property type="match status" value="1"/>
</dbReference>
<dbReference type="InterPro" id="IPR010809">
    <property type="entry name" value="FliD_C"/>
</dbReference>
<dbReference type="GO" id="GO:0009424">
    <property type="term" value="C:bacterial-type flagellum hook"/>
    <property type="evidence" value="ECO:0007669"/>
    <property type="project" value="UniProtKB-UniRule"/>
</dbReference>
<dbReference type="InterPro" id="IPR010810">
    <property type="entry name" value="Flagellin_hook_IN_motif"/>
</dbReference>
<comment type="similarity">
    <text evidence="1 5">Belongs to the FliD family.</text>
</comment>
<evidence type="ECO:0000256" key="5">
    <source>
        <dbReference type="RuleBase" id="RU362066"/>
    </source>
</evidence>
<gene>
    <name evidence="8" type="primary">fliD</name>
    <name evidence="8" type="ORF">A9E74_02207</name>
</gene>
<evidence type="ECO:0000259" key="6">
    <source>
        <dbReference type="Pfam" id="PF02465"/>
    </source>
</evidence>
<dbReference type="GO" id="GO:0009421">
    <property type="term" value="C:bacterial-type flagellum filament cap"/>
    <property type="evidence" value="ECO:0007669"/>
    <property type="project" value="InterPro"/>
</dbReference>
<dbReference type="PANTHER" id="PTHR30288:SF0">
    <property type="entry name" value="FLAGELLAR HOOK-ASSOCIATED PROTEIN 2"/>
    <property type="match status" value="1"/>
</dbReference>
<comment type="function">
    <text evidence="5">Required for morphogenesis and for the elongation of the flagellar filament by facilitating polymerization of the flagellin monomers at the tip of growing filament. Forms a capping structure, which prevents flagellin subunits (transported through the central channel of the flagellum) from leaking out without polymerization at the distal end.</text>
</comment>
<comment type="subunit">
    <text evidence="2 5">Homopentamer.</text>
</comment>
<evidence type="ECO:0000256" key="1">
    <source>
        <dbReference type="ARBA" id="ARBA00009764"/>
    </source>
</evidence>
<dbReference type="GO" id="GO:0071973">
    <property type="term" value="P:bacterial-type flagellum-dependent cell motility"/>
    <property type="evidence" value="ECO:0007669"/>
    <property type="project" value="TreeGrafter"/>
</dbReference>
<dbReference type="Pfam" id="PF07195">
    <property type="entry name" value="FliD_C"/>
    <property type="match status" value="1"/>
</dbReference>
<evidence type="ECO:0000313" key="8">
    <source>
        <dbReference type="EMBL" id="ODN66042.1"/>
    </source>
</evidence>
<dbReference type="PANTHER" id="PTHR30288">
    <property type="entry name" value="FLAGELLAR CAP/ASSEMBLY PROTEIN FLID"/>
    <property type="match status" value="1"/>
</dbReference>
<dbReference type="RefSeq" id="WP_069296607.1">
    <property type="nucleotide sequence ID" value="NZ_MCRI01000029.1"/>
</dbReference>